<dbReference type="AlphaFoldDB" id="A0A855WZT8"/>
<comment type="similarity">
    <text evidence="1 5 6">Belongs to the universal ribosomal protein uS2 family.</text>
</comment>
<dbReference type="Gene3D" id="3.40.50.10490">
    <property type="entry name" value="Glucose-6-phosphate isomerase like protein, domain 1"/>
    <property type="match status" value="1"/>
</dbReference>
<evidence type="ECO:0000256" key="2">
    <source>
        <dbReference type="ARBA" id="ARBA00022980"/>
    </source>
</evidence>
<dbReference type="HAMAP" id="MF_00291_B">
    <property type="entry name" value="Ribosomal_uS2_B"/>
    <property type="match status" value="1"/>
</dbReference>
<dbReference type="GO" id="GO:0022627">
    <property type="term" value="C:cytosolic small ribosomal subunit"/>
    <property type="evidence" value="ECO:0007669"/>
    <property type="project" value="TreeGrafter"/>
</dbReference>
<dbReference type="NCBIfam" id="TIGR01011">
    <property type="entry name" value="rpsB_bact"/>
    <property type="match status" value="1"/>
</dbReference>
<dbReference type="InterPro" id="IPR005706">
    <property type="entry name" value="Ribosomal_uS2_bac/mit/plastid"/>
</dbReference>
<gene>
    <name evidence="5 8" type="primary">rpsB</name>
    <name evidence="8" type="ORF">C3F09_12070</name>
</gene>
<organism evidence="8 9">
    <name type="scientific">candidate division GN15 bacterium</name>
    <dbReference type="NCBI Taxonomy" id="2072418"/>
    <lineage>
        <taxon>Bacteria</taxon>
        <taxon>candidate division GN15</taxon>
    </lineage>
</organism>
<evidence type="ECO:0000256" key="5">
    <source>
        <dbReference type="HAMAP-Rule" id="MF_00291"/>
    </source>
</evidence>
<evidence type="ECO:0000256" key="3">
    <source>
        <dbReference type="ARBA" id="ARBA00023274"/>
    </source>
</evidence>
<dbReference type="GO" id="GO:0003735">
    <property type="term" value="F:structural constituent of ribosome"/>
    <property type="evidence" value="ECO:0007669"/>
    <property type="project" value="InterPro"/>
</dbReference>
<evidence type="ECO:0000256" key="4">
    <source>
        <dbReference type="ARBA" id="ARBA00035256"/>
    </source>
</evidence>
<evidence type="ECO:0000256" key="1">
    <source>
        <dbReference type="ARBA" id="ARBA00006242"/>
    </source>
</evidence>
<dbReference type="InterPro" id="IPR001865">
    <property type="entry name" value="Ribosomal_uS2"/>
</dbReference>
<dbReference type="PANTHER" id="PTHR12534">
    <property type="entry name" value="30S RIBOSOMAL PROTEIN S2 PROKARYOTIC AND ORGANELLAR"/>
    <property type="match status" value="1"/>
</dbReference>
<dbReference type="SUPFAM" id="SSF52313">
    <property type="entry name" value="Ribosomal protein S2"/>
    <property type="match status" value="1"/>
</dbReference>
<accession>A0A855WZT8</accession>
<dbReference type="PANTHER" id="PTHR12534:SF0">
    <property type="entry name" value="SMALL RIBOSOMAL SUBUNIT PROTEIN US2M"/>
    <property type="match status" value="1"/>
</dbReference>
<comment type="caution">
    <text evidence="8">The sequence shown here is derived from an EMBL/GenBank/DDBJ whole genome shotgun (WGS) entry which is preliminary data.</text>
</comment>
<proteinExistence type="inferred from homology"/>
<dbReference type="CDD" id="cd01425">
    <property type="entry name" value="RPS2"/>
    <property type="match status" value="1"/>
</dbReference>
<reference evidence="8 9" key="1">
    <citation type="journal article" date="2018" name="ISME J.">
        <title>A methanotrophic archaeon couples anaerobic oxidation of methane to Fe(III) reduction.</title>
        <authorList>
            <person name="Cai C."/>
            <person name="Leu A.O."/>
            <person name="Xie G.J."/>
            <person name="Guo J."/>
            <person name="Feng Y."/>
            <person name="Zhao J.X."/>
            <person name="Tyson G.W."/>
            <person name="Yuan Z."/>
            <person name="Hu S."/>
        </authorList>
    </citation>
    <scope>NUCLEOTIDE SEQUENCE [LARGE SCALE GENOMIC DNA]</scope>
    <source>
        <strain evidence="8">FeB_12</strain>
    </source>
</reference>
<feature type="region of interest" description="Disordered" evidence="7">
    <location>
        <begin position="233"/>
        <end position="262"/>
    </location>
</feature>
<dbReference type="PRINTS" id="PR00395">
    <property type="entry name" value="RIBOSOMALS2"/>
</dbReference>
<evidence type="ECO:0000313" key="8">
    <source>
        <dbReference type="EMBL" id="PWB68193.1"/>
    </source>
</evidence>
<sequence>MITPRIKEFLEAGVHFGHQTRRWNPKMKPFIFAARNGIYIIDLQKTINALDQAKRKVREVVQGGKSILFVGTKKQAREVILEQAPRCNGFYVTERWLGGMLTNFNTIKNSIKKLKDIERMREDGTWEKFTKKERSLMDNEAAKLNKILVGIKEMNYLPGLVIVVDAKKEKIAVAEARRLGIPIIAILDTNADPDPIDFPIAANDDAIKSIRILLRELVDAALEASRGVTPEMMQAASTADDRERGVPLRTYISEEPTDRPQD</sequence>
<dbReference type="FunFam" id="1.10.287.610:FF:000001">
    <property type="entry name" value="30S ribosomal protein S2"/>
    <property type="match status" value="1"/>
</dbReference>
<dbReference type="InterPro" id="IPR023591">
    <property type="entry name" value="Ribosomal_uS2_flav_dom_sf"/>
</dbReference>
<protein>
    <recommendedName>
        <fullName evidence="4 5">Small ribosomal subunit protein uS2</fullName>
    </recommendedName>
</protein>
<dbReference type="Gene3D" id="1.10.287.610">
    <property type="entry name" value="Helix hairpin bin"/>
    <property type="match status" value="1"/>
</dbReference>
<evidence type="ECO:0000256" key="7">
    <source>
        <dbReference type="SAM" id="MobiDB-lite"/>
    </source>
</evidence>
<keyword evidence="2 5" id="KW-0689">Ribosomal protein</keyword>
<evidence type="ECO:0000256" key="6">
    <source>
        <dbReference type="RuleBase" id="RU003631"/>
    </source>
</evidence>
<dbReference type="GO" id="GO:0006412">
    <property type="term" value="P:translation"/>
    <property type="evidence" value="ECO:0007669"/>
    <property type="project" value="UniProtKB-UniRule"/>
</dbReference>
<dbReference type="Proteomes" id="UP000250918">
    <property type="component" value="Unassembled WGS sequence"/>
</dbReference>
<name>A0A855WZT8_9BACT</name>
<dbReference type="PROSITE" id="PS00963">
    <property type="entry name" value="RIBOSOMAL_S2_2"/>
    <property type="match status" value="1"/>
</dbReference>
<dbReference type="PROSITE" id="PS00962">
    <property type="entry name" value="RIBOSOMAL_S2_1"/>
    <property type="match status" value="1"/>
</dbReference>
<dbReference type="InterPro" id="IPR018130">
    <property type="entry name" value="Ribosomal_uS2_CS"/>
</dbReference>
<evidence type="ECO:0000313" key="9">
    <source>
        <dbReference type="Proteomes" id="UP000250918"/>
    </source>
</evidence>
<keyword evidence="3 5" id="KW-0687">Ribonucleoprotein</keyword>
<dbReference type="EMBL" id="PQAP01000211">
    <property type="protein sequence ID" value="PWB68193.1"/>
    <property type="molecule type" value="Genomic_DNA"/>
</dbReference>
<dbReference type="Pfam" id="PF00318">
    <property type="entry name" value="Ribosomal_S2"/>
    <property type="match status" value="1"/>
</dbReference>